<dbReference type="InterPro" id="IPR000157">
    <property type="entry name" value="TIR_dom"/>
</dbReference>
<gene>
    <name evidence="2" type="ORF">DSAG12_01110</name>
</gene>
<dbReference type="KEGG" id="psyt:DSAG12_01110"/>
<sequence>MKFSKLIQKKQKKPSKKFKKPKGAIWIFFSYTTKDLKEFHIKGLAKALEKYDEYDQVLILKEKTTDSIIENMDFYIKNVNALVLFCSKSSKISEAVQNEWESAEAIGIPIIPVFKTTNHVPALLRAKNGVNFTKNPLQNTINKLHENLQRKIIK</sequence>
<organism evidence="2 3">
    <name type="scientific">Promethearchaeum syntrophicum</name>
    <dbReference type="NCBI Taxonomy" id="2594042"/>
    <lineage>
        <taxon>Archaea</taxon>
        <taxon>Promethearchaeati</taxon>
        <taxon>Promethearchaeota</taxon>
        <taxon>Promethearchaeia</taxon>
        <taxon>Promethearchaeales</taxon>
        <taxon>Promethearchaeaceae</taxon>
        <taxon>Promethearchaeum</taxon>
    </lineage>
</organism>
<dbReference type="SUPFAM" id="SSF52200">
    <property type="entry name" value="Toll/Interleukin receptor TIR domain"/>
    <property type="match status" value="1"/>
</dbReference>
<proteinExistence type="predicted"/>
<evidence type="ECO:0000259" key="1">
    <source>
        <dbReference type="Pfam" id="PF13676"/>
    </source>
</evidence>
<keyword evidence="2" id="KW-0675">Receptor</keyword>
<accession>A0A5B9D8C8</accession>
<keyword evidence="3" id="KW-1185">Reference proteome</keyword>
<dbReference type="Pfam" id="PF13676">
    <property type="entry name" value="TIR_2"/>
    <property type="match status" value="1"/>
</dbReference>
<evidence type="ECO:0000313" key="3">
    <source>
        <dbReference type="Proteomes" id="UP000321408"/>
    </source>
</evidence>
<name>A0A5B9D8C8_9ARCH</name>
<dbReference type="GO" id="GO:0007165">
    <property type="term" value="P:signal transduction"/>
    <property type="evidence" value="ECO:0007669"/>
    <property type="project" value="InterPro"/>
</dbReference>
<dbReference type="Gene3D" id="3.40.50.10140">
    <property type="entry name" value="Toll/interleukin-1 receptor homology (TIR) domain"/>
    <property type="match status" value="1"/>
</dbReference>
<protein>
    <submittedName>
        <fullName evidence="2">Toll/interleukin-1 receptor domain-containing protein</fullName>
    </submittedName>
</protein>
<dbReference type="GeneID" id="41329107"/>
<reference evidence="2 3" key="1">
    <citation type="journal article" date="2020" name="Nature">
        <title>Isolation of an archaeon at the prokaryote-eukaryote interface.</title>
        <authorList>
            <person name="Imachi H."/>
            <person name="Nobu M.K."/>
            <person name="Nakahara N."/>
            <person name="Morono Y."/>
            <person name="Ogawara M."/>
            <person name="Takaki Y."/>
            <person name="Takano Y."/>
            <person name="Uematsu K."/>
            <person name="Ikuta T."/>
            <person name="Ito M."/>
            <person name="Matsui Y."/>
            <person name="Miyazaki M."/>
            <person name="Murata K."/>
            <person name="Saito Y."/>
            <person name="Sakai S."/>
            <person name="Song C."/>
            <person name="Tasumi E."/>
            <person name="Yamanaka Y."/>
            <person name="Yamaguchi T."/>
            <person name="Kamagata Y."/>
            <person name="Tamaki H."/>
            <person name="Takai K."/>
        </authorList>
    </citation>
    <scope>NUCLEOTIDE SEQUENCE [LARGE SCALE GENOMIC DNA]</scope>
    <source>
        <strain evidence="2 3">MK-D1</strain>
    </source>
</reference>
<dbReference type="AlphaFoldDB" id="A0A5B9D8C8"/>
<dbReference type="RefSeq" id="WP_147662200.1">
    <property type="nucleotide sequence ID" value="NZ_CP042905.2"/>
</dbReference>
<dbReference type="Proteomes" id="UP000321408">
    <property type="component" value="Chromosome"/>
</dbReference>
<evidence type="ECO:0000313" key="2">
    <source>
        <dbReference type="EMBL" id="QEE15285.1"/>
    </source>
</evidence>
<dbReference type="EMBL" id="CP042905">
    <property type="protein sequence ID" value="QEE15285.1"/>
    <property type="molecule type" value="Genomic_DNA"/>
</dbReference>
<reference evidence="2 3" key="2">
    <citation type="journal article" date="2024" name="Int. J. Syst. Evol. Microbiol.">
        <title>Promethearchaeum syntrophicum gen. nov., sp. nov., an anaerobic, obligately syntrophic archaeon, the first isolate of the lineage 'Asgard' archaea, and proposal of the new archaeal phylum Promethearchaeota phyl. nov. and kingdom Promethearchaeati regn. nov.</title>
        <authorList>
            <person name="Imachi H."/>
            <person name="Nobu M.K."/>
            <person name="Kato S."/>
            <person name="Takaki Y."/>
            <person name="Miyazaki M."/>
            <person name="Miyata M."/>
            <person name="Ogawara M."/>
            <person name="Saito Y."/>
            <person name="Sakai S."/>
            <person name="Tahara Y.O."/>
            <person name="Takano Y."/>
            <person name="Tasumi E."/>
            <person name="Uematsu K."/>
            <person name="Yoshimura T."/>
            <person name="Itoh T."/>
            <person name="Ohkuma M."/>
            <person name="Takai K."/>
        </authorList>
    </citation>
    <scope>NUCLEOTIDE SEQUENCE [LARGE SCALE GENOMIC DNA]</scope>
    <source>
        <strain evidence="2 3">MK-D1</strain>
    </source>
</reference>
<dbReference type="InterPro" id="IPR035897">
    <property type="entry name" value="Toll_tir_struct_dom_sf"/>
</dbReference>
<feature type="domain" description="TIR" evidence="1">
    <location>
        <begin position="27"/>
        <end position="135"/>
    </location>
</feature>